<sequence length="313" mass="35779">MDEGDIVREYEDTYRLFRWITMGGMGIAMPLHALTVYLIIFKSPKNFHVYKYVLLNVSVWTFLTDLVMDVVYLPSPVIEIFGFYAGGPVALLGSAGGKASFLLKALAVQTIAPTILCGIPLSVVFVTGALGMNMMNVLFLSIPAYVRPQDLLFKAFTHADKTQFHNNLTPREKSEFNTVAMMFRLSVALGLDVQTNDIVSMAQDRYPTLYKKLTQYQKEVSVKEYMLPERVRKFIRDRRSEFRAWFPNGVLDSQAFARSARLSGLEIADMTEFERAALFAYFPHLRELIENPHFKAFMLQPYEFNNELRALMA</sequence>
<gene>
    <name evidence="2" type="ORF">QR680_015536</name>
</gene>
<keyword evidence="3" id="KW-1185">Reference proteome</keyword>
<feature type="transmembrane region" description="Helical" evidence="1">
    <location>
        <begin position="80"/>
        <end position="103"/>
    </location>
</feature>
<organism evidence="2 3">
    <name type="scientific">Steinernema hermaphroditum</name>
    <dbReference type="NCBI Taxonomy" id="289476"/>
    <lineage>
        <taxon>Eukaryota</taxon>
        <taxon>Metazoa</taxon>
        <taxon>Ecdysozoa</taxon>
        <taxon>Nematoda</taxon>
        <taxon>Chromadorea</taxon>
        <taxon>Rhabditida</taxon>
        <taxon>Tylenchina</taxon>
        <taxon>Panagrolaimomorpha</taxon>
        <taxon>Strongyloidoidea</taxon>
        <taxon>Steinernematidae</taxon>
        <taxon>Steinernema</taxon>
    </lineage>
</organism>
<dbReference type="Pfam" id="PF10318">
    <property type="entry name" value="7TM_GPCR_Srh"/>
    <property type="match status" value="1"/>
</dbReference>
<reference evidence="2" key="1">
    <citation type="submission" date="2023-06" db="EMBL/GenBank/DDBJ databases">
        <title>Genomic analysis of the entomopathogenic nematode Steinernema hermaphroditum.</title>
        <authorList>
            <person name="Schwarz E.M."/>
            <person name="Heppert J.K."/>
            <person name="Baniya A."/>
            <person name="Schwartz H.T."/>
            <person name="Tan C.-H."/>
            <person name="Antoshechkin I."/>
            <person name="Sternberg P.W."/>
            <person name="Goodrich-Blair H."/>
            <person name="Dillman A.R."/>
        </authorList>
    </citation>
    <scope>NUCLEOTIDE SEQUENCE</scope>
    <source>
        <strain evidence="2">PS9179</strain>
        <tissue evidence="2">Whole animal</tissue>
    </source>
</reference>
<keyword evidence="1" id="KW-0472">Membrane</keyword>
<comment type="caution">
    <text evidence="2">The sequence shown here is derived from an EMBL/GenBank/DDBJ whole genome shotgun (WGS) entry which is preliminary data.</text>
</comment>
<proteinExistence type="predicted"/>
<protein>
    <submittedName>
        <fullName evidence="2">Uncharacterized protein</fullName>
    </submittedName>
</protein>
<feature type="transmembrane region" description="Helical" evidence="1">
    <location>
        <begin position="115"/>
        <end position="139"/>
    </location>
</feature>
<evidence type="ECO:0000313" key="3">
    <source>
        <dbReference type="Proteomes" id="UP001175271"/>
    </source>
</evidence>
<dbReference type="InterPro" id="IPR019422">
    <property type="entry name" value="7TM_GPCR_serpentine_rcpt_Srh"/>
</dbReference>
<dbReference type="AlphaFoldDB" id="A0AA39H8D7"/>
<evidence type="ECO:0000313" key="2">
    <source>
        <dbReference type="EMBL" id="KAK0400965.1"/>
    </source>
</evidence>
<accession>A0AA39H8D7</accession>
<feature type="transmembrane region" description="Helical" evidence="1">
    <location>
        <begin position="16"/>
        <end position="40"/>
    </location>
</feature>
<dbReference type="Proteomes" id="UP001175271">
    <property type="component" value="Unassembled WGS sequence"/>
</dbReference>
<name>A0AA39H8D7_9BILA</name>
<keyword evidence="1" id="KW-1133">Transmembrane helix</keyword>
<keyword evidence="1" id="KW-0812">Transmembrane</keyword>
<evidence type="ECO:0000256" key="1">
    <source>
        <dbReference type="SAM" id="Phobius"/>
    </source>
</evidence>
<dbReference type="EMBL" id="JAUCMV010000004">
    <property type="protein sequence ID" value="KAK0400965.1"/>
    <property type="molecule type" value="Genomic_DNA"/>
</dbReference>
<feature type="transmembrane region" description="Helical" evidence="1">
    <location>
        <begin position="52"/>
        <end position="74"/>
    </location>
</feature>